<keyword evidence="5 10" id="KW-0812">Transmembrane</keyword>
<comment type="function">
    <text evidence="1 10">Role in flagellar biosynthesis.</text>
</comment>
<evidence type="ECO:0000256" key="5">
    <source>
        <dbReference type="ARBA" id="ARBA00022692"/>
    </source>
</evidence>
<dbReference type="PANTHER" id="PTHR30065:SF1">
    <property type="entry name" value="SURFACE PRESENTATION OF ANTIGENS PROTEIN SPAR"/>
    <property type="match status" value="1"/>
</dbReference>
<feature type="transmembrane region" description="Helical" evidence="10">
    <location>
        <begin position="181"/>
        <end position="200"/>
    </location>
</feature>
<keyword evidence="6 10" id="KW-1133">Transmembrane helix</keyword>
<feature type="transmembrane region" description="Helical" evidence="10">
    <location>
        <begin position="212"/>
        <end position="235"/>
    </location>
</feature>
<evidence type="ECO:0000256" key="7">
    <source>
        <dbReference type="ARBA" id="ARBA00023136"/>
    </source>
</evidence>
<dbReference type="PANTHER" id="PTHR30065">
    <property type="entry name" value="FLAGELLAR BIOSYNTHETIC PROTEIN FLIR"/>
    <property type="match status" value="1"/>
</dbReference>
<evidence type="ECO:0000256" key="1">
    <source>
        <dbReference type="ARBA" id="ARBA00002578"/>
    </source>
</evidence>
<dbReference type="GO" id="GO:0009425">
    <property type="term" value="C:bacterial-type flagellum basal body"/>
    <property type="evidence" value="ECO:0007669"/>
    <property type="project" value="UniProtKB-SubCell"/>
</dbReference>
<keyword evidence="11" id="KW-0966">Cell projection</keyword>
<dbReference type="InterPro" id="IPR002010">
    <property type="entry name" value="T3SS_IM_R"/>
</dbReference>
<keyword evidence="8 10" id="KW-0975">Bacterial flagellum</keyword>
<reference evidence="11 12" key="1">
    <citation type="submission" date="2016-11" db="EMBL/GenBank/DDBJ databases">
        <authorList>
            <person name="Jaros S."/>
            <person name="Januszkiewicz K."/>
            <person name="Wedrychowicz H."/>
        </authorList>
    </citation>
    <scope>NUCLEOTIDE SEQUENCE [LARGE SCALE GENOMIC DNA]</scope>
    <source>
        <strain evidence="11 12">DSM 13106</strain>
    </source>
</reference>
<evidence type="ECO:0000256" key="10">
    <source>
        <dbReference type="RuleBase" id="RU362071"/>
    </source>
</evidence>
<evidence type="ECO:0000256" key="2">
    <source>
        <dbReference type="ARBA" id="ARBA00009772"/>
    </source>
</evidence>
<name>A0A1M5XIP9_9FIRM</name>
<gene>
    <name evidence="11" type="ORF">SAMN02745180_01668</name>
</gene>
<dbReference type="Proteomes" id="UP000184389">
    <property type="component" value="Unassembled WGS sequence"/>
</dbReference>
<keyword evidence="7 10" id="KW-0472">Membrane</keyword>
<evidence type="ECO:0000256" key="3">
    <source>
        <dbReference type="ARBA" id="ARBA00021717"/>
    </source>
</evidence>
<dbReference type="InterPro" id="IPR006303">
    <property type="entry name" value="FliR"/>
</dbReference>
<feature type="transmembrane region" description="Helical" evidence="10">
    <location>
        <begin position="39"/>
        <end position="57"/>
    </location>
</feature>
<evidence type="ECO:0000256" key="6">
    <source>
        <dbReference type="ARBA" id="ARBA00022989"/>
    </source>
</evidence>
<evidence type="ECO:0000313" key="11">
    <source>
        <dbReference type="EMBL" id="SHH99428.1"/>
    </source>
</evidence>
<dbReference type="OrthoDB" id="9807748at2"/>
<keyword evidence="4 10" id="KW-1003">Cell membrane</keyword>
<dbReference type="STRING" id="1123281.SAMN02745180_01668"/>
<dbReference type="GO" id="GO:0005886">
    <property type="term" value="C:plasma membrane"/>
    <property type="evidence" value="ECO:0007669"/>
    <property type="project" value="UniProtKB-SubCell"/>
</dbReference>
<keyword evidence="12" id="KW-1185">Reference proteome</keyword>
<proteinExistence type="inferred from homology"/>
<evidence type="ECO:0000256" key="8">
    <source>
        <dbReference type="ARBA" id="ARBA00023143"/>
    </source>
</evidence>
<dbReference type="Pfam" id="PF01311">
    <property type="entry name" value="Bac_export_1"/>
    <property type="match status" value="1"/>
</dbReference>
<feature type="transmembrane region" description="Helical" evidence="10">
    <location>
        <begin position="12"/>
        <end position="32"/>
    </location>
</feature>
<sequence>MDYMMSILIDKYQLFLLIFVRVSGIFIFSPLFSSQNVPNVLKIGFSFIFSLLLTTTLKVDFLNQVDTNYVVLIVKELMVGIIIGFISYAFFSTFYILGQIIDMEIGFGMVNVIDPQNKIQVPVMGNFYYILSFLILLITNGHHVIIKALVDSYKYIPIGKFYISEATAYQLISILGKTFSLGFRISVPIVVTMLLIDILLGVLSRTIPQMNVFVVGMPLKIVVGLLIIAVSLPIFNKFTGNVFDKMIKEIYVFFKSFVKG</sequence>
<dbReference type="GO" id="GO:0006605">
    <property type="term" value="P:protein targeting"/>
    <property type="evidence" value="ECO:0007669"/>
    <property type="project" value="UniProtKB-UniRule"/>
</dbReference>
<dbReference type="NCBIfam" id="TIGR01400">
    <property type="entry name" value="fliR"/>
    <property type="match status" value="1"/>
</dbReference>
<dbReference type="GO" id="GO:0044780">
    <property type="term" value="P:bacterial-type flagellum assembly"/>
    <property type="evidence" value="ECO:0007669"/>
    <property type="project" value="UniProtKB-UniRule"/>
</dbReference>
<keyword evidence="11" id="KW-0969">Cilium</keyword>
<evidence type="ECO:0000256" key="9">
    <source>
        <dbReference type="NCBIfam" id="TIGR01400"/>
    </source>
</evidence>
<evidence type="ECO:0000313" key="12">
    <source>
        <dbReference type="Proteomes" id="UP000184389"/>
    </source>
</evidence>
<organism evidence="11 12">
    <name type="scientific">Sporanaerobacter acetigenes DSM 13106</name>
    <dbReference type="NCBI Taxonomy" id="1123281"/>
    <lineage>
        <taxon>Bacteria</taxon>
        <taxon>Bacillati</taxon>
        <taxon>Bacillota</taxon>
        <taxon>Tissierellia</taxon>
        <taxon>Tissierellales</taxon>
        <taxon>Sporanaerobacteraceae</taxon>
        <taxon>Sporanaerobacter</taxon>
    </lineage>
</organism>
<dbReference type="AlphaFoldDB" id="A0A1M5XIP9"/>
<dbReference type="EMBL" id="FQXR01000007">
    <property type="protein sequence ID" value="SHH99428.1"/>
    <property type="molecule type" value="Genomic_DNA"/>
</dbReference>
<comment type="subcellular location">
    <subcellularLocation>
        <location evidence="10">Cell membrane</location>
        <topology evidence="10">Multi-pass membrane protein</topology>
    </subcellularLocation>
    <subcellularLocation>
        <location evidence="10">Bacterial flagellum basal body</location>
    </subcellularLocation>
</comment>
<dbReference type="PRINTS" id="PR00953">
    <property type="entry name" value="TYPE3IMRPROT"/>
</dbReference>
<feature type="transmembrane region" description="Helical" evidence="10">
    <location>
        <begin position="127"/>
        <end position="146"/>
    </location>
</feature>
<protein>
    <recommendedName>
        <fullName evidence="3 9">Flagellar biosynthetic protein FliR</fullName>
    </recommendedName>
</protein>
<feature type="transmembrane region" description="Helical" evidence="10">
    <location>
        <begin position="77"/>
        <end position="97"/>
    </location>
</feature>
<comment type="similarity">
    <text evidence="2 10">Belongs to the FliR/MopE/SpaR family.</text>
</comment>
<keyword evidence="11" id="KW-0282">Flagellum</keyword>
<accession>A0A1M5XIP9</accession>
<evidence type="ECO:0000256" key="4">
    <source>
        <dbReference type="ARBA" id="ARBA00022475"/>
    </source>
</evidence>